<evidence type="ECO:0000256" key="6">
    <source>
        <dbReference type="SAM" id="MobiDB-lite"/>
    </source>
</evidence>
<evidence type="ECO:0000256" key="3">
    <source>
        <dbReference type="ARBA" id="ARBA00022964"/>
    </source>
</evidence>
<feature type="domain" description="Prolyl 4-hydroxylase alpha subunit" evidence="7">
    <location>
        <begin position="71"/>
        <end position="290"/>
    </location>
</feature>
<dbReference type="PANTHER" id="PTHR10869:SF246">
    <property type="entry name" value="TRANSMEMBRANE PROLYL 4-HYDROXYLASE"/>
    <property type="match status" value="1"/>
</dbReference>
<dbReference type="InterPro" id="IPR006620">
    <property type="entry name" value="Pro_4_hyd_alph"/>
</dbReference>
<feature type="compositionally biased region" description="Basic and acidic residues" evidence="6">
    <location>
        <begin position="232"/>
        <end position="242"/>
    </location>
</feature>
<proteinExistence type="predicted"/>
<sequence>MISYVIGLVAVLIFFSNPISQLLYPDLARRQNVVHPRPTFNESLLAIDAPNATAPECPPDAYRARILSREPLVVYLEGFLSDEERHHLLNVSNPLFEPSTITHDGVATHRDTSVRDSHVAIVPRSDTVRCIERRALALQGWPSDLFIERLRTQRYTTGGHYGYHFDWRVNVNGWGRVSSIMAWVDGSDGLRGGGTEFPLLPRPESETKEWCKFVECEEQKGNQEGGEEQQQDGEKEQHEDHNQGVVFKVVPGNAVYWENFARDGRGYEDTWHAGLPVDEGVKVGLNIWSYGRIR</sequence>
<accession>A0ABR1HVZ5</accession>
<dbReference type="SMART" id="SM00702">
    <property type="entry name" value="P4Hc"/>
    <property type="match status" value="1"/>
</dbReference>
<dbReference type="PANTHER" id="PTHR10869">
    <property type="entry name" value="PROLYL 4-HYDROXYLASE ALPHA SUBUNIT"/>
    <property type="match status" value="1"/>
</dbReference>
<evidence type="ECO:0000256" key="1">
    <source>
        <dbReference type="ARBA" id="ARBA00001961"/>
    </source>
</evidence>
<dbReference type="Proteomes" id="UP001498421">
    <property type="component" value="Unassembled WGS sequence"/>
</dbReference>
<reference evidence="8 9" key="1">
    <citation type="journal article" date="2025" name="Microbiol. Resour. Announc.">
        <title>Draft genome sequences for Neonectria magnoliae and Neonectria punicea, canker pathogens of Liriodendron tulipifera and Acer saccharum in West Virginia.</title>
        <authorList>
            <person name="Petronek H.M."/>
            <person name="Kasson M.T."/>
            <person name="Metheny A.M."/>
            <person name="Stauder C.M."/>
            <person name="Lovett B."/>
            <person name="Lynch S.C."/>
            <person name="Garnas J.R."/>
            <person name="Kasson L.R."/>
            <person name="Stajich J.E."/>
        </authorList>
    </citation>
    <scope>NUCLEOTIDE SEQUENCE [LARGE SCALE GENOMIC DNA]</scope>
    <source>
        <strain evidence="8 9">NRRL 64651</strain>
    </source>
</reference>
<keyword evidence="3" id="KW-0223">Dioxygenase</keyword>
<dbReference type="EMBL" id="JAZAVK010000087">
    <property type="protein sequence ID" value="KAK7424999.1"/>
    <property type="molecule type" value="Genomic_DNA"/>
</dbReference>
<protein>
    <recommendedName>
        <fullName evidence="7">Prolyl 4-hydroxylase alpha subunit domain-containing protein</fullName>
    </recommendedName>
</protein>
<keyword evidence="5" id="KW-0408">Iron</keyword>
<keyword evidence="9" id="KW-1185">Reference proteome</keyword>
<keyword evidence="4" id="KW-0560">Oxidoreductase</keyword>
<dbReference type="InterPro" id="IPR045054">
    <property type="entry name" value="P4HA-like"/>
</dbReference>
<dbReference type="Gene3D" id="2.60.120.620">
    <property type="entry name" value="q2cbj1_9rhob like domain"/>
    <property type="match status" value="1"/>
</dbReference>
<evidence type="ECO:0000256" key="2">
    <source>
        <dbReference type="ARBA" id="ARBA00022723"/>
    </source>
</evidence>
<comment type="cofactor">
    <cofactor evidence="1">
        <name>L-ascorbate</name>
        <dbReference type="ChEBI" id="CHEBI:38290"/>
    </cofactor>
</comment>
<evidence type="ECO:0000256" key="4">
    <source>
        <dbReference type="ARBA" id="ARBA00023002"/>
    </source>
</evidence>
<comment type="caution">
    <text evidence="8">The sequence shown here is derived from an EMBL/GenBank/DDBJ whole genome shotgun (WGS) entry which is preliminary data.</text>
</comment>
<name>A0ABR1HVZ5_9HYPO</name>
<evidence type="ECO:0000259" key="7">
    <source>
        <dbReference type="SMART" id="SM00702"/>
    </source>
</evidence>
<evidence type="ECO:0000256" key="5">
    <source>
        <dbReference type="ARBA" id="ARBA00023004"/>
    </source>
</evidence>
<evidence type="ECO:0000313" key="8">
    <source>
        <dbReference type="EMBL" id="KAK7424999.1"/>
    </source>
</evidence>
<organism evidence="8 9">
    <name type="scientific">Neonectria magnoliae</name>
    <dbReference type="NCBI Taxonomy" id="2732573"/>
    <lineage>
        <taxon>Eukaryota</taxon>
        <taxon>Fungi</taxon>
        <taxon>Dikarya</taxon>
        <taxon>Ascomycota</taxon>
        <taxon>Pezizomycotina</taxon>
        <taxon>Sordariomycetes</taxon>
        <taxon>Hypocreomycetidae</taxon>
        <taxon>Hypocreales</taxon>
        <taxon>Nectriaceae</taxon>
        <taxon>Neonectria</taxon>
    </lineage>
</organism>
<gene>
    <name evidence="8" type="ORF">QQZ08_008395</name>
</gene>
<evidence type="ECO:0000313" key="9">
    <source>
        <dbReference type="Proteomes" id="UP001498421"/>
    </source>
</evidence>
<feature type="region of interest" description="Disordered" evidence="6">
    <location>
        <begin position="220"/>
        <end position="244"/>
    </location>
</feature>
<keyword evidence="2" id="KW-0479">Metal-binding</keyword>